<dbReference type="STRING" id="7897.ENSLACP00000000759"/>
<dbReference type="GO" id="GO:0005737">
    <property type="term" value="C:cytoplasm"/>
    <property type="evidence" value="ECO:0007669"/>
    <property type="project" value="UniProtKB-SubCell"/>
</dbReference>
<dbReference type="Proteomes" id="UP000008672">
    <property type="component" value="Unassembled WGS sequence"/>
</dbReference>
<feature type="repeat" description="WD" evidence="11">
    <location>
        <begin position="209"/>
        <end position="242"/>
    </location>
</feature>
<evidence type="ECO:0000256" key="1">
    <source>
        <dbReference type="ARBA" id="ARBA00004496"/>
    </source>
</evidence>
<comment type="function">
    <text evidence="9">Together with methyltransferase FTSJ1, methylates the 2'-O-ribose of nucleotides at position 34 of the tRNA anticodon loop of substrate tRNAs. Required for the correct positioning of the substrate tRNA for methylation. Required to suppress amino acid starvation-induced autophagy. Enhances the STK11/LKB1-induced cell growth suppression activity.</text>
</comment>
<accession>H2ZTN8</accession>
<organism evidence="12 13">
    <name type="scientific">Latimeria chalumnae</name>
    <name type="common">Coelacanth</name>
    <dbReference type="NCBI Taxonomy" id="7897"/>
    <lineage>
        <taxon>Eukaryota</taxon>
        <taxon>Metazoa</taxon>
        <taxon>Chordata</taxon>
        <taxon>Craniata</taxon>
        <taxon>Vertebrata</taxon>
        <taxon>Euteleostomi</taxon>
        <taxon>Coelacanthiformes</taxon>
        <taxon>Coelacanthidae</taxon>
        <taxon>Latimeria</taxon>
    </lineage>
</organism>
<dbReference type="HOGENOM" id="CLU_002615_0_0_1"/>
<gene>
    <name evidence="12" type="primary">WDR6</name>
</gene>
<dbReference type="InterPro" id="IPR051973">
    <property type="entry name" value="tRNA_Anticodon_Mtase-Reg"/>
</dbReference>
<evidence type="ECO:0000256" key="5">
    <source>
        <dbReference type="ARBA" id="ARBA00022737"/>
    </source>
</evidence>
<dbReference type="Ensembl" id="ENSLACT00000000766.1">
    <property type="protein sequence ID" value="ENSLACP00000000759.1"/>
    <property type="gene ID" value="ENSLACG00000000681.1"/>
</dbReference>
<sequence length="1116" mass="123345">AGTQRESSTAAMESVTLLSPVTALEFVEEYLISGEGPNLTVYNLSSESEKGKKHSQSVLQNYYIHGIKLCRISCCKTTGTLLAVFGGKGLTVLQFSACSQVIQLQEISQLCELHDWIWDLQWLEGSSELAFYLGLALGHNSVVLYDYTVGQPLKEAHCEEKCILYSACLVGQKWNELVLVSGTVFNQLVVWRMEGRKNDEGRVKAERRISGHNGVIFSISYLEDKGILASASDDRSLRVWNVGDLKGSEDSHDPVECLFVLYGHQSRVWSVKLLKDYIISIGEDSACIVWSYDGEMVHNFKGHKGRSIRAVAVHEGHGWVVTGGADTGIRLWKIMDSKSQERNLLQLNFSSTGNKGVPKALILVDPSQLLVMTDAGSIYRYELPTRQWELILEDPKYQSYSLIETAKLPNSSVICAIGNIMGNIKMFTLSNPGAVLEKQFYEGKIHSLNWVVHERQDSDRCSLFSSGPDGVMLWLKVSCHTNGIKSVVEESRYVLPMCKQRWHTSIAFLPKGGFFVCGDRRGSLLLFAAAEEGRGSMQKSTLKKAEDASQSLSEPCAEEPVSILFGLHGKLGLTSVTFHDGYIYSTGRDGCYRQVKVEDGQLKVLRSLKACKGMDWIEKLLFSPEGHLLVLGFQSTNFVLWSTRTNEKLHSIHCGGGHRSWSYSSSLTNEIFAYVKSGDIFICQSKFPDNCQPIIKECLHGRELTCVRHLARLRKPNDDVIDVLATGSEDTTINIVSFSESTGNISRLTTISDHISSIRTLAVVKGKGQAKEPLRSPAILFSAGGRAELECYRLEMGYDGVRDEVICQVVHLASHRLDEHWDHMRNRHKVIKMDPETRYMSMAVVDDGIDCVNGSGDPPCLFLAAGCSDGSLRLFVMTESRRKLLLLAESFYHQRCVLKVETFTYQLPRGSSRVFLCTAATDGSVAFWDIGHVVQRVKANPGLTEKHHQPWDLGSPVSAVRVHQCGINSLHIRRMEDGCHLLASGGDDNSIHVCRVSWEASSEDPSPGSSRCTGVASGRAAGAGSSVRVTRGFPLPSPHAAHVTGLRILRPDLLASASIDQRLTLWRLGEGGPRFLCSKFCHVADAADLECWEAEADGSCYFALCGLGLQIIKSVP</sequence>
<evidence type="ECO:0000256" key="2">
    <source>
        <dbReference type="ARBA" id="ARBA00022490"/>
    </source>
</evidence>
<evidence type="ECO:0000256" key="8">
    <source>
        <dbReference type="ARBA" id="ARBA00041816"/>
    </source>
</evidence>
<evidence type="ECO:0000256" key="3">
    <source>
        <dbReference type="ARBA" id="ARBA00022574"/>
    </source>
</evidence>
<dbReference type="FunCoup" id="H2ZTN8">
    <property type="interactions" value="1999"/>
</dbReference>
<dbReference type="SUPFAM" id="SSF50978">
    <property type="entry name" value="WD40 repeat-like"/>
    <property type="match status" value="3"/>
</dbReference>
<dbReference type="InterPro" id="IPR019775">
    <property type="entry name" value="WD40_repeat_CS"/>
</dbReference>
<dbReference type="eggNOG" id="KOG0974">
    <property type="taxonomic scope" value="Eukaryota"/>
</dbReference>
<keyword evidence="4" id="KW-0819">tRNA processing</keyword>
<dbReference type="EMBL" id="AFYH01223649">
    <property type="status" value="NOT_ANNOTATED_CDS"/>
    <property type="molecule type" value="Genomic_DNA"/>
</dbReference>
<name>H2ZTN8_LATCH</name>
<dbReference type="EMBL" id="AFYH01223650">
    <property type="status" value="NOT_ANNOTATED_CDS"/>
    <property type="molecule type" value="Genomic_DNA"/>
</dbReference>
<dbReference type="PANTHER" id="PTHR14344:SF3">
    <property type="entry name" value="WD REPEAT-CONTAINING PROTEIN 6"/>
    <property type="match status" value="1"/>
</dbReference>
<proteinExistence type="inferred from homology"/>
<dbReference type="InParanoid" id="H2ZTN8"/>
<evidence type="ECO:0000256" key="7">
    <source>
        <dbReference type="ARBA" id="ARBA00040154"/>
    </source>
</evidence>
<keyword evidence="3 11" id="KW-0853">WD repeat</keyword>
<evidence type="ECO:0000256" key="11">
    <source>
        <dbReference type="PROSITE-ProRule" id="PRU00221"/>
    </source>
</evidence>
<dbReference type="InterPro" id="IPR015943">
    <property type="entry name" value="WD40/YVTN_repeat-like_dom_sf"/>
</dbReference>
<keyword evidence="2" id="KW-0963">Cytoplasm</keyword>
<comment type="subunit">
    <text evidence="10">Interacts with FTSJ1; the interaction is direct, and required for 2'-O-methylation of position 34 in substrate tRNAs. Interacts with IRS4. Interacts with STK11/LKB1.</text>
</comment>
<dbReference type="PROSITE" id="PS50082">
    <property type="entry name" value="WD_REPEATS_2"/>
    <property type="match status" value="1"/>
</dbReference>
<dbReference type="SMART" id="SM00320">
    <property type="entry name" value="WD40"/>
    <property type="match status" value="11"/>
</dbReference>
<dbReference type="GeneTree" id="ENSGT00420000029923"/>
<dbReference type="Pfam" id="PF00400">
    <property type="entry name" value="WD40"/>
    <property type="match status" value="2"/>
</dbReference>
<comment type="subcellular location">
    <subcellularLocation>
        <location evidence="1">Cytoplasm</location>
    </subcellularLocation>
</comment>
<evidence type="ECO:0000256" key="10">
    <source>
        <dbReference type="ARBA" id="ARBA00047056"/>
    </source>
</evidence>
<dbReference type="InterPro" id="IPR036322">
    <property type="entry name" value="WD40_repeat_dom_sf"/>
</dbReference>
<evidence type="ECO:0000256" key="9">
    <source>
        <dbReference type="ARBA" id="ARBA00045751"/>
    </source>
</evidence>
<evidence type="ECO:0000313" key="12">
    <source>
        <dbReference type="Ensembl" id="ENSLACP00000000759.1"/>
    </source>
</evidence>
<evidence type="ECO:0000256" key="6">
    <source>
        <dbReference type="ARBA" id="ARBA00038255"/>
    </source>
</evidence>
<protein>
    <recommendedName>
        <fullName evidence="7">tRNA (34-2'-O)-methyltransferase regulator WDR6</fullName>
    </recommendedName>
    <alternativeName>
        <fullName evidence="8">WD repeat-containing protein 6</fullName>
    </alternativeName>
</protein>
<dbReference type="OMA" id="IIVWSCF"/>
<reference evidence="13" key="1">
    <citation type="submission" date="2011-08" db="EMBL/GenBank/DDBJ databases">
        <title>The draft genome of Latimeria chalumnae.</title>
        <authorList>
            <person name="Di Palma F."/>
            <person name="Alfoldi J."/>
            <person name="Johnson J."/>
            <person name="Berlin A."/>
            <person name="Gnerre S."/>
            <person name="Jaffe D."/>
            <person name="MacCallum I."/>
            <person name="Young S."/>
            <person name="Walker B.J."/>
            <person name="Lander E."/>
            <person name="Lindblad-Toh K."/>
        </authorList>
    </citation>
    <scope>NUCLEOTIDE SEQUENCE [LARGE SCALE GENOMIC DNA]</scope>
    <source>
        <strain evidence="13">Wild caught</strain>
    </source>
</reference>
<reference evidence="12" key="2">
    <citation type="submission" date="2025-08" db="UniProtKB">
        <authorList>
            <consortium name="Ensembl"/>
        </authorList>
    </citation>
    <scope>IDENTIFICATION</scope>
</reference>
<evidence type="ECO:0000256" key="4">
    <source>
        <dbReference type="ARBA" id="ARBA00022694"/>
    </source>
</evidence>
<dbReference type="AlphaFoldDB" id="H2ZTN8"/>
<evidence type="ECO:0000313" key="13">
    <source>
        <dbReference type="Proteomes" id="UP000008672"/>
    </source>
</evidence>
<reference evidence="12" key="3">
    <citation type="submission" date="2025-09" db="UniProtKB">
        <authorList>
            <consortium name="Ensembl"/>
        </authorList>
    </citation>
    <scope>IDENTIFICATION</scope>
</reference>
<dbReference type="PROSITE" id="PS00678">
    <property type="entry name" value="WD_REPEATS_1"/>
    <property type="match status" value="1"/>
</dbReference>
<dbReference type="InterPro" id="IPR001680">
    <property type="entry name" value="WD40_rpt"/>
</dbReference>
<dbReference type="PROSITE" id="PS50294">
    <property type="entry name" value="WD_REPEATS_REGION"/>
    <property type="match status" value="1"/>
</dbReference>
<dbReference type="PANTHER" id="PTHR14344">
    <property type="entry name" value="WD REPEAT PROTEIN"/>
    <property type="match status" value="1"/>
</dbReference>
<keyword evidence="13" id="KW-1185">Reference proteome</keyword>
<dbReference type="GO" id="GO:0030488">
    <property type="term" value="P:tRNA methylation"/>
    <property type="evidence" value="ECO:0007669"/>
    <property type="project" value="TreeGrafter"/>
</dbReference>
<dbReference type="SUPFAM" id="SSF50960">
    <property type="entry name" value="TolB, C-terminal domain"/>
    <property type="match status" value="1"/>
</dbReference>
<comment type="similarity">
    <text evidence="6">Belongs to the WD repeat WDR6 family.</text>
</comment>
<keyword evidence="5" id="KW-0677">Repeat</keyword>
<dbReference type="Gene3D" id="2.130.10.10">
    <property type="entry name" value="YVTN repeat-like/Quinoprotein amine dehydrogenase"/>
    <property type="match status" value="3"/>
</dbReference>